<dbReference type="Gene3D" id="2.50.20.10">
    <property type="entry name" value="Lipoprotein localisation LolA/LolB/LppX"/>
    <property type="match status" value="1"/>
</dbReference>
<dbReference type="EMBL" id="VLLE01000006">
    <property type="protein sequence ID" value="TWI79281.1"/>
    <property type="molecule type" value="Genomic_DNA"/>
</dbReference>
<proteinExistence type="predicted"/>
<dbReference type="OrthoDB" id="9803781at2"/>
<reference evidence="3 4" key="1">
    <citation type="journal article" date="2015" name="Stand. Genomic Sci.">
        <title>Genomic Encyclopedia of Bacterial and Archaeal Type Strains, Phase III: the genomes of soil and plant-associated and newly described type strains.</title>
        <authorList>
            <person name="Whitman W.B."/>
            <person name="Woyke T."/>
            <person name="Klenk H.P."/>
            <person name="Zhou Y."/>
            <person name="Lilburn T.G."/>
            <person name="Beck B.J."/>
            <person name="De Vos P."/>
            <person name="Vandamme P."/>
            <person name="Eisen J.A."/>
            <person name="Garrity G."/>
            <person name="Hugenholtz P."/>
            <person name="Kyrpides N.C."/>
        </authorList>
    </citation>
    <scope>NUCLEOTIDE SEQUENCE [LARGE SCALE GENOMIC DNA]</scope>
    <source>
        <strain evidence="3 4">CGMCC 1.7271</strain>
    </source>
</reference>
<dbReference type="AlphaFoldDB" id="A0A562SD87"/>
<sequence length="256" mass="29414">MDDTGYPRQICKQVLVIIGCLLPFVQFAQTAAEIVQKADAKMRGKTAIVEISIKTIRPGWSRSMDAKAWTKGTDYSLILVQAPAKDKGIVFLKRKKEVWNWMPSLERTIKLPPSMMSQSWMGTDFTNDDLVKESSVVNDYDHTLLGDTVISGRNCYIIRMIPKATAAVVWGKLIVCIDKTDFLELHTRFYDEEGVLINIMNGYDIKLMDGRLIPTRFEMIPVEKRNHKTEMIYRSVQFDRSIEDGFFTTEKMKTIR</sequence>
<evidence type="ECO:0000259" key="2">
    <source>
        <dbReference type="Pfam" id="PF17131"/>
    </source>
</evidence>
<dbReference type="InterPro" id="IPR029046">
    <property type="entry name" value="LolA/LolB/LppX"/>
</dbReference>
<dbReference type="Pfam" id="PF17131">
    <property type="entry name" value="LolA_like"/>
    <property type="match status" value="1"/>
</dbReference>
<organism evidence="3 4">
    <name type="scientific">Lacibacter cauensis</name>
    <dbReference type="NCBI Taxonomy" id="510947"/>
    <lineage>
        <taxon>Bacteria</taxon>
        <taxon>Pseudomonadati</taxon>
        <taxon>Bacteroidota</taxon>
        <taxon>Chitinophagia</taxon>
        <taxon>Chitinophagales</taxon>
        <taxon>Chitinophagaceae</taxon>
        <taxon>Lacibacter</taxon>
    </lineage>
</organism>
<evidence type="ECO:0000313" key="3">
    <source>
        <dbReference type="EMBL" id="TWI79281.1"/>
    </source>
</evidence>
<dbReference type="PANTHER" id="PTHR37507">
    <property type="entry name" value="SPORULATION PROTEIN YDCC"/>
    <property type="match status" value="1"/>
</dbReference>
<feature type="domain" description="Uncharacterized protein TP-0789" evidence="2">
    <location>
        <begin position="72"/>
        <end position="253"/>
    </location>
</feature>
<dbReference type="Proteomes" id="UP000316167">
    <property type="component" value="Unassembled WGS sequence"/>
</dbReference>
<evidence type="ECO:0000313" key="4">
    <source>
        <dbReference type="Proteomes" id="UP000316167"/>
    </source>
</evidence>
<dbReference type="InterPro" id="IPR052944">
    <property type="entry name" value="Sporulation_related"/>
</dbReference>
<gene>
    <name evidence="3" type="ORF">IQ13_3684</name>
</gene>
<name>A0A562SD87_9BACT</name>
<keyword evidence="3" id="KW-0449">Lipoprotein</keyword>
<dbReference type="SUPFAM" id="SSF89392">
    <property type="entry name" value="Prokaryotic lipoproteins and lipoprotein localization factors"/>
    <property type="match status" value="1"/>
</dbReference>
<dbReference type="InterPro" id="IPR033399">
    <property type="entry name" value="TP_0789-like"/>
</dbReference>
<comment type="caution">
    <text evidence="3">The sequence shown here is derived from an EMBL/GenBank/DDBJ whole genome shotgun (WGS) entry which is preliminary data.</text>
</comment>
<keyword evidence="1" id="KW-0732">Signal</keyword>
<protein>
    <submittedName>
        <fullName evidence="3">Outer membrane lipoprotein-sorting protein</fullName>
    </submittedName>
</protein>
<accession>A0A562SD87</accession>
<keyword evidence="4" id="KW-1185">Reference proteome</keyword>
<evidence type="ECO:0000256" key="1">
    <source>
        <dbReference type="ARBA" id="ARBA00022729"/>
    </source>
</evidence>
<dbReference type="CDD" id="cd16329">
    <property type="entry name" value="LolA_like"/>
    <property type="match status" value="1"/>
</dbReference>
<dbReference type="PANTHER" id="PTHR37507:SF2">
    <property type="entry name" value="SPORULATION PROTEIN YDCC"/>
    <property type="match status" value="1"/>
</dbReference>
<dbReference type="RefSeq" id="WP_144888053.1">
    <property type="nucleotide sequence ID" value="NZ_VLLE01000006.1"/>
</dbReference>